<dbReference type="Proteomes" id="UP000027120">
    <property type="component" value="Unassembled WGS sequence"/>
</dbReference>
<evidence type="ECO:0000313" key="2">
    <source>
        <dbReference type="EMBL" id="KDO50287.1"/>
    </source>
</evidence>
<dbReference type="EMBL" id="KK785086">
    <property type="protein sequence ID" value="KDO50286.1"/>
    <property type="molecule type" value="Genomic_DNA"/>
</dbReference>
<name>A0A067EGG0_CITSI</name>
<reference evidence="2 3" key="1">
    <citation type="submission" date="2014-04" db="EMBL/GenBank/DDBJ databases">
        <authorList>
            <consortium name="International Citrus Genome Consortium"/>
            <person name="Gmitter F."/>
            <person name="Chen C."/>
            <person name="Farmerie W."/>
            <person name="Harkins T."/>
            <person name="Desany B."/>
            <person name="Mohiuddin M."/>
            <person name="Kodira C."/>
            <person name="Borodovsky M."/>
            <person name="Lomsadze A."/>
            <person name="Burns P."/>
            <person name="Jenkins J."/>
            <person name="Prochnik S."/>
            <person name="Shu S."/>
            <person name="Chapman J."/>
            <person name="Pitluck S."/>
            <person name="Schmutz J."/>
            <person name="Rokhsar D."/>
        </authorList>
    </citation>
    <scope>NUCLEOTIDE SEQUENCE</scope>
</reference>
<dbReference type="EMBL" id="KK785086">
    <property type="protein sequence ID" value="KDO50287.1"/>
    <property type="molecule type" value="Genomic_DNA"/>
</dbReference>
<proteinExistence type="predicted"/>
<evidence type="ECO:0000256" key="1">
    <source>
        <dbReference type="SAM" id="MobiDB-lite"/>
    </source>
</evidence>
<gene>
    <name evidence="2" type="ORF">CISIN_1g0339362mg</name>
</gene>
<organism evidence="2 3">
    <name type="scientific">Citrus sinensis</name>
    <name type="common">Sweet orange</name>
    <name type="synonym">Citrus aurantium var. sinensis</name>
    <dbReference type="NCBI Taxonomy" id="2711"/>
    <lineage>
        <taxon>Eukaryota</taxon>
        <taxon>Viridiplantae</taxon>
        <taxon>Streptophyta</taxon>
        <taxon>Embryophyta</taxon>
        <taxon>Tracheophyta</taxon>
        <taxon>Spermatophyta</taxon>
        <taxon>Magnoliopsida</taxon>
        <taxon>eudicotyledons</taxon>
        <taxon>Gunneridae</taxon>
        <taxon>Pentapetalae</taxon>
        <taxon>rosids</taxon>
        <taxon>malvids</taxon>
        <taxon>Sapindales</taxon>
        <taxon>Rutaceae</taxon>
        <taxon>Aurantioideae</taxon>
        <taxon>Citrus</taxon>
    </lineage>
</organism>
<protein>
    <submittedName>
        <fullName evidence="2">Uncharacterized protein</fullName>
    </submittedName>
</protein>
<feature type="region of interest" description="Disordered" evidence="1">
    <location>
        <begin position="1"/>
        <end position="21"/>
    </location>
</feature>
<feature type="compositionally biased region" description="Polar residues" evidence="1">
    <location>
        <begin position="1"/>
        <end position="15"/>
    </location>
</feature>
<accession>A0A067EGG0</accession>
<feature type="non-terminal residue" evidence="2">
    <location>
        <position position="1"/>
    </location>
</feature>
<evidence type="ECO:0000313" key="3">
    <source>
        <dbReference type="Proteomes" id="UP000027120"/>
    </source>
</evidence>
<keyword evidence="3" id="KW-1185">Reference proteome</keyword>
<sequence length="21" mass="2379">GFLNKQLETSKSRNLAPSKFL</sequence>
<dbReference type="AlphaFoldDB" id="A0A067EGG0"/>